<sequence length="348" mass="40217">MYKRADGRWQETLPIVVNGQKKTKFFYGRTKREVLEKINQYEEEQEQAQKFGAIAQEWRENYMEKLDINTKKSYYAPLRRAMEFFGDWKISDIEPVDINGFLLRFVEEMHPAKNTASTQRSIINMVFKYAVAHGYTRFNACRDIEIPAGLPKSKHIIASDDDIKRVIHSTECTFGMFAYWVLYTGLRRSELLALRWEDVDFEKKLIYVTKSRVAALGVKKIKKPKTEAGTRPVPLLKALEDKIIDQKGKGLIFPDDNGKLMTDGVFGGKWATYAQESGVACTPHPIRHAYATLLYEEDVRTKDAQKLLGHAQESTTKDIYTHIRDVQASKVNEQLRNADYAFETPKRK</sequence>
<evidence type="ECO:0000256" key="7">
    <source>
        <dbReference type="ARBA" id="ARBA00023172"/>
    </source>
</evidence>
<dbReference type="Gene3D" id="1.10.443.10">
    <property type="entry name" value="Intergrase catalytic core"/>
    <property type="match status" value="1"/>
</dbReference>
<dbReference type="GO" id="GO:0006310">
    <property type="term" value="P:DNA recombination"/>
    <property type="evidence" value="ECO:0007669"/>
    <property type="project" value="UniProtKB-KW"/>
</dbReference>
<dbReference type="InterPro" id="IPR013762">
    <property type="entry name" value="Integrase-like_cat_sf"/>
</dbReference>
<dbReference type="Gene3D" id="1.10.150.130">
    <property type="match status" value="1"/>
</dbReference>
<evidence type="ECO:0000256" key="8">
    <source>
        <dbReference type="ARBA" id="ARBA00023195"/>
    </source>
</evidence>
<proteinExistence type="inferred from homology"/>
<dbReference type="InterPro" id="IPR044068">
    <property type="entry name" value="CB"/>
</dbReference>
<feature type="domain" description="Tyr recombinase" evidence="10">
    <location>
        <begin position="152"/>
        <end position="333"/>
    </location>
</feature>
<dbReference type="GO" id="GO:0015074">
    <property type="term" value="P:DNA integration"/>
    <property type="evidence" value="ECO:0007669"/>
    <property type="project" value="UniProtKB-KW"/>
</dbReference>
<evidence type="ECO:0000256" key="6">
    <source>
        <dbReference type="ARBA" id="ARBA00023125"/>
    </source>
</evidence>
<keyword evidence="3" id="KW-0808">Transferase</keyword>
<evidence type="ECO:0000259" key="10">
    <source>
        <dbReference type="PROSITE" id="PS51898"/>
    </source>
</evidence>
<dbReference type="GO" id="GO:0016787">
    <property type="term" value="F:hydrolase activity"/>
    <property type="evidence" value="ECO:0007669"/>
    <property type="project" value="UniProtKB-KW"/>
</dbReference>
<dbReference type="PANTHER" id="PTHR30349:SF64">
    <property type="entry name" value="PROPHAGE INTEGRASE INTD-RELATED"/>
    <property type="match status" value="1"/>
</dbReference>
<dbReference type="InterPro" id="IPR050090">
    <property type="entry name" value="Tyrosine_recombinase_XerCD"/>
</dbReference>
<dbReference type="InterPro" id="IPR010998">
    <property type="entry name" value="Integrase_recombinase_N"/>
</dbReference>
<name>A0A8S5UB00_9CAUD</name>
<dbReference type="EMBL" id="BK016059">
    <property type="protein sequence ID" value="DAF91657.1"/>
    <property type="molecule type" value="Genomic_DNA"/>
</dbReference>
<keyword evidence="7" id="KW-0233">DNA recombination</keyword>
<dbReference type="GO" id="GO:0044826">
    <property type="term" value="P:viral genome integration into host DNA"/>
    <property type="evidence" value="ECO:0007669"/>
    <property type="project" value="UniProtKB-KW"/>
</dbReference>
<protein>
    <recommendedName>
        <fullName evidence="2">Integrase</fullName>
    </recommendedName>
</protein>
<dbReference type="Pfam" id="PF22022">
    <property type="entry name" value="Phage_int_M"/>
    <property type="match status" value="1"/>
</dbReference>
<dbReference type="SUPFAM" id="SSF56349">
    <property type="entry name" value="DNA breaking-rejoining enzymes"/>
    <property type="match status" value="1"/>
</dbReference>
<keyword evidence="6 9" id="KW-0238">DNA-binding</keyword>
<dbReference type="InterPro" id="IPR002104">
    <property type="entry name" value="Integrase_catalytic"/>
</dbReference>
<evidence type="ECO:0000256" key="1">
    <source>
        <dbReference type="ARBA" id="ARBA00008857"/>
    </source>
</evidence>
<keyword evidence="4" id="KW-0378">Hydrolase</keyword>
<dbReference type="CDD" id="cd01189">
    <property type="entry name" value="INT_ICEBs1_C_like"/>
    <property type="match status" value="1"/>
</dbReference>
<dbReference type="InterPro" id="IPR011010">
    <property type="entry name" value="DNA_brk_join_enz"/>
</dbReference>
<dbReference type="PROSITE" id="PS51898">
    <property type="entry name" value="TYR_RECOMBINASE"/>
    <property type="match status" value="1"/>
</dbReference>
<evidence type="ECO:0000256" key="2">
    <source>
        <dbReference type="ARBA" id="ARBA00016082"/>
    </source>
</evidence>
<dbReference type="PROSITE" id="PS51900">
    <property type="entry name" value="CB"/>
    <property type="match status" value="1"/>
</dbReference>
<evidence type="ECO:0000313" key="12">
    <source>
        <dbReference type="EMBL" id="DAF91657.1"/>
    </source>
</evidence>
<reference evidence="12" key="1">
    <citation type="journal article" date="2021" name="Proc. Natl. Acad. Sci. U.S.A.">
        <title>A Catalog of Tens of Thousands of Viruses from Human Metagenomes Reveals Hidden Associations with Chronic Diseases.</title>
        <authorList>
            <person name="Tisza M.J."/>
            <person name="Buck C.B."/>
        </authorList>
    </citation>
    <scope>NUCLEOTIDE SEQUENCE</scope>
    <source>
        <strain evidence="12">Ct8Cp41</strain>
    </source>
</reference>
<keyword evidence="8" id="KW-1160">Virus entry into host cell</keyword>
<organism evidence="12">
    <name type="scientific">Siphoviridae sp. ct8Cp41</name>
    <dbReference type="NCBI Taxonomy" id="2825358"/>
    <lineage>
        <taxon>Viruses</taxon>
        <taxon>Duplodnaviria</taxon>
        <taxon>Heunggongvirae</taxon>
        <taxon>Uroviricota</taxon>
        <taxon>Caudoviricetes</taxon>
    </lineage>
</organism>
<dbReference type="Pfam" id="PF00589">
    <property type="entry name" value="Phage_integrase"/>
    <property type="match status" value="1"/>
</dbReference>
<dbReference type="GO" id="GO:0016740">
    <property type="term" value="F:transferase activity"/>
    <property type="evidence" value="ECO:0007669"/>
    <property type="project" value="UniProtKB-KW"/>
</dbReference>
<evidence type="ECO:0000256" key="9">
    <source>
        <dbReference type="PROSITE-ProRule" id="PRU01248"/>
    </source>
</evidence>
<dbReference type="GO" id="GO:0075713">
    <property type="term" value="P:establishment of integrated proviral latency"/>
    <property type="evidence" value="ECO:0007669"/>
    <property type="project" value="UniProtKB-KW"/>
</dbReference>
<comment type="similarity">
    <text evidence="1">Belongs to the 'phage' integrase family.</text>
</comment>
<keyword evidence="8" id="KW-1179">Viral genome integration</keyword>
<feature type="domain" description="Core-binding (CB)" evidence="11">
    <location>
        <begin position="53"/>
        <end position="131"/>
    </location>
</feature>
<evidence type="ECO:0000256" key="5">
    <source>
        <dbReference type="ARBA" id="ARBA00022908"/>
    </source>
</evidence>
<evidence type="ECO:0000256" key="4">
    <source>
        <dbReference type="ARBA" id="ARBA00022801"/>
    </source>
</evidence>
<dbReference type="InterPro" id="IPR053876">
    <property type="entry name" value="Phage_int_M"/>
</dbReference>
<keyword evidence="5" id="KW-0229">DNA integration</keyword>
<dbReference type="PANTHER" id="PTHR30349">
    <property type="entry name" value="PHAGE INTEGRASE-RELATED"/>
    <property type="match status" value="1"/>
</dbReference>
<evidence type="ECO:0000256" key="3">
    <source>
        <dbReference type="ARBA" id="ARBA00022679"/>
    </source>
</evidence>
<dbReference type="GO" id="GO:0003677">
    <property type="term" value="F:DNA binding"/>
    <property type="evidence" value="ECO:0007669"/>
    <property type="project" value="UniProtKB-UniRule"/>
</dbReference>
<evidence type="ECO:0000259" key="11">
    <source>
        <dbReference type="PROSITE" id="PS51900"/>
    </source>
</evidence>
<accession>A0A8S5UB00</accession>